<dbReference type="EMBL" id="CAUOFW020003736">
    <property type="protein sequence ID" value="CAK9161813.1"/>
    <property type="molecule type" value="Genomic_DNA"/>
</dbReference>
<evidence type="ECO:0000313" key="3">
    <source>
        <dbReference type="Proteomes" id="UP001642360"/>
    </source>
</evidence>
<gene>
    <name evidence="2" type="ORF">ILEXP_LOCUS30633</name>
</gene>
<comment type="caution">
    <text evidence="2">The sequence shown here is derived from an EMBL/GenBank/DDBJ whole genome shotgun (WGS) entry which is preliminary data.</text>
</comment>
<organism evidence="2 3">
    <name type="scientific">Ilex paraguariensis</name>
    <name type="common">yerba mate</name>
    <dbReference type="NCBI Taxonomy" id="185542"/>
    <lineage>
        <taxon>Eukaryota</taxon>
        <taxon>Viridiplantae</taxon>
        <taxon>Streptophyta</taxon>
        <taxon>Embryophyta</taxon>
        <taxon>Tracheophyta</taxon>
        <taxon>Spermatophyta</taxon>
        <taxon>Magnoliopsida</taxon>
        <taxon>eudicotyledons</taxon>
        <taxon>Gunneridae</taxon>
        <taxon>Pentapetalae</taxon>
        <taxon>asterids</taxon>
        <taxon>campanulids</taxon>
        <taxon>Aquifoliales</taxon>
        <taxon>Aquifoliaceae</taxon>
        <taxon>Ilex</taxon>
    </lineage>
</organism>
<dbReference type="AlphaFoldDB" id="A0ABC8SY11"/>
<protein>
    <submittedName>
        <fullName evidence="2">Uncharacterized protein</fullName>
    </submittedName>
</protein>
<dbReference type="Proteomes" id="UP001642360">
    <property type="component" value="Unassembled WGS sequence"/>
</dbReference>
<evidence type="ECO:0000313" key="2">
    <source>
        <dbReference type="EMBL" id="CAK9161813.1"/>
    </source>
</evidence>
<feature type="compositionally biased region" description="Polar residues" evidence="1">
    <location>
        <begin position="60"/>
        <end position="73"/>
    </location>
</feature>
<feature type="compositionally biased region" description="Polar residues" evidence="1">
    <location>
        <begin position="24"/>
        <end position="35"/>
    </location>
</feature>
<sequence length="111" mass="11146">MVQTMAEVEVGYVGIPQVPKSAPATKTTALTSAPQDDTAPLCVEAAPTPTPANAAPTPTSVGNMPTLQGNASTIHIDAAPPSRNTDSFSASIDELFGDIEGGIGSEVTSPP</sequence>
<proteinExistence type="predicted"/>
<name>A0ABC8SY11_9AQUA</name>
<evidence type="ECO:0000256" key="1">
    <source>
        <dbReference type="SAM" id="MobiDB-lite"/>
    </source>
</evidence>
<feature type="compositionally biased region" description="Low complexity" evidence="1">
    <location>
        <begin position="45"/>
        <end position="59"/>
    </location>
</feature>
<reference evidence="2 3" key="1">
    <citation type="submission" date="2024-02" db="EMBL/GenBank/DDBJ databases">
        <authorList>
            <person name="Vignale AGUSTIN F."/>
            <person name="Sosa J E."/>
            <person name="Modenutti C."/>
        </authorList>
    </citation>
    <scope>NUCLEOTIDE SEQUENCE [LARGE SCALE GENOMIC DNA]</scope>
</reference>
<feature type="region of interest" description="Disordered" evidence="1">
    <location>
        <begin position="12"/>
        <end position="111"/>
    </location>
</feature>
<keyword evidence="3" id="KW-1185">Reference proteome</keyword>
<accession>A0ABC8SY11</accession>